<dbReference type="EMBL" id="JAWQEG010007550">
    <property type="protein sequence ID" value="KAK3852180.1"/>
    <property type="molecule type" value="Genomic_DNA"/>
</dbReference>
<accession>A0AAE1EIM5</accession>
<organism evidence="3 4">
    <name type="scientific">Petrolisthes cinctipes</name>
    <name type="common">Flat porcelain crab</name>
    <dbReference type="NCBI Taxonomy" id="88211"/>
    <lineage>
        <taxon>Eukaryota</taxon>
        <taxon>Metazoa</taxon>
        <taxon>Ecdysozoa</taxon>
        <taxon>Arthropoda</taxon>
        <taxon>Crustacea</taxon>
        <taxon>Multicrustacea</taxon>
        <taxon>Malacostraca</taxon>
        <taxon>Eumalacostraca</taxon>
        <taxon>Eucarida</taxon>
        <taxon>Decapoda</taxon>
        <taxon>Pleocyemata</taxon>
        <taxon>Anomura</taxon>
        <taxon>Galatheoidea</taxon>
        <taxon>Porcellanidae</taxon>
        <taxon>Petrolisthes</taxon>
    </lineage>
</organism>
<dbReference type="InterPro" id="IPR038538">
    <property type="entry name" value="MTERF_sf"/>
</dbReference>
<protein>
    <submittedName>
        <fullName evidence="3">Uncharacterized protein</fullName>
    </submittedName>
</protein>
<evidence type="ECO:0000313" key="4">
    <source>
        <dbReference type="Proteomes" id="UP001286313"/>
    </source>
</evidence>
<sequence>MIKSHQMFRLYHHLNNKIFVTHGGQLITRWRHLIQQCGMTVRSGWIYRPTHTNRQTPHTPILSGVRLYCTRTTKEPHQDLSEPQDKKKRLPGILNGEQILNNILFDNYGAHIVLKTLEDLFDIDEEEAIKMFTSKTAEEMHHADLLKTLHTLKEHDIPSQQLQRIPWIMAHSAGELKHKLQKLREPYLFLSYTDGLGFCHYPMQKISIFQKDFIREATRFPSHPNRIYYLADRLKVPVARFTEVVIKRYSLFLADIEPVEEMINIFQKYGLSSDDVLNDPWVFAYSRVKAEARLRHATSLGCHPLKPWMCRCSNKIFENYCRRYQRNSQLLEGYKSITRFLSERLECDEEEITARFHSNAVLHKIRVAKFESIINLLLDEGFTKHDIRSCMKVFQFAEKRTRVRIQEAKAVGFFPFPMHLFICTPRKFKSAIQKFSPI</sequence>
<evidence type="ECO:0000313" key="3">
    <source>
        <dbReference type="EMBL" id="KAK3852180.1"/>
    </source>
</evidence>
<keyword evidence="4" id="KW-1185">Reference proteome</keyword>
<name>A0AAE1EIM5_PETCI</name>
<evidence type="ECO:0000256" key="1">
    <source>
        <dbReference type="ARBA" id="ARBA00007692"/>
    </source>
</evidence>
<reference evidence="3" key="1">
    <citation type="submission" date="2023-10" db="EMBL/GenBank/DDBJ databases">
        <title>Genome assemblies of two species of porcelain crab, Petrolisthes cinctipes and Petrolisthes manimaculis (Anomura: Porcellanidae).</title>
        <authorList>
            <person name="Angst P."/>
        </authorList>
    </citation>
    <scope>NUCLEOTIDE SEQUENCE</scope>
    <source>
        <strain evidence="3">PB745_01</strain>
        <tissue evidence="3">Gill</tissue>
    </source>
</reference>
<comment type="caution">
    <text evidence="3">The sequence shown here is derived from an EMBL/GenBank/DDBJ whole genome shotgun (WGS) entry which is preliminary data.</text>
</comment>
<keyword evidence="2" id="KW-0809">Transit peptide</keyword>
<dbReference type="GO" id="GO:0005759">
    <property type="term" value="C:mitochondrial matrix"/>
    <property type="evidence" value="ECO:0007669"/>
    <property type="project" value="TreeGrafter"/>
</dbReference>
<dbReference type="PANTHER" id="PTHR15437">
    <property type="entry name" value="TRANSCRIPTION TERMINATION FACTOR, MITOCHONDRIAL"/>
    <property type="match status" value="1"/>
</dbReference>
<evidence type="ECO:0000256" key="2">
    <source>
        <dbReference type="ARBA" id="ARBA00022946"/>
    </source>
</evidence>
<comment type="similarity">
    <text evidence="1">Belongs to the mTERF family.</text>
</comment>
<dbReference type="PANTHER" id="PTHR15437:SF6">
    <property type="entry name" value="TRANSCRIPTION TERMINATION FACTOR, MITOCHONDRIAL"/>
    <property type="match status" value="1"/>
</dbReference>
<dbReference type="Proteomes" id="UP001286313">
    <property type="component" value="Unassembled WGS sequence"/>
</dbReference>
<dbReference type="Gene3D" id="1.25.70.10">
    <property type="entry name" value="Transcription termination factor 3, mitochondrial"/>
    <property type="match status" value="1"/>
</dbReference>
<proteinExistence type="inferred from homology"/>
<dbReference type="AlphaFoldDB" id="A0AAE1EIM5"/>
<dbReference type="InterPro" id="IPR003690">
    <property type="entry name" value="MTERF"/>
</dbReference>
<dbReference type="GO" id="GO:0003676">
    <property type="term" value="F:nucleic acid binding"/>
    <property type="evidence" value="ECO:0007669"/>
    <property type="project" value="InterPro"/>
</dbReference>
<gene>
    <name evidence="3" type="ORF">Pcinc_041223</name>
</gene>
<dbReference type="GO" id="GO:0006393">
    <property type="term" value="P:termination of mitochondrial transcription"/>
    <property type="evidence" value="ECO:0007669"/>
    <property type="project" value="TreeGrafter"/>
</dbReference>